<dbReference type="Proteomes" id="UP000004994">
    <property type="component" value="Chromosome 1"/>
</dbReference>
<dbReference type="PANTHER" id="PTHR11439">
    <property type="entry name" value="GAG-POL-RELATED RETROTRANSPOSON"/>
    <property type="match status" value="1"/>
</dbReference>
<dbReference type="AlphaFoldDB" id="A0A3Q7ETW5"/>
<organism evidence="2">
    <name type="scientific">Solanum lycopersicum</name>
    <name type="common">Tomato</name>
    <name type="synonym">Lycopersicon esculentum</name>
    <dbReference type="NCBI Taxonomy" id="4081"/>
    <lineage>
        <taxon>Eukaryota</taxon>
        <taxon>Viridiplantae</taxon>
        <taxon>Streptophyta</taxon>
        <taxon>Embryophyta</taxon>
        <taxon>Tracheophyta</taxon>
        <taxon>Spermatophyta</taxon>
        <taxon>Magnoliopsida</taxon>
        <taxon>eudicotyledons</taxon>
        <taxon>Gunneridae</taxon>
        <taxon>Pentapetalae</taxon>
        <taxon>asterids</taxon>
        <taxon>lamiids</taxon>
        <taxon>Solanales</taxon>
        <taxon>Solanaceae</taxon>
        <taxon>Solanoideae</taxon>
        <taxon>Solaneae</taxon>
        <taxon>Solanum</taxon>
        <taxon>Solanum subgen. Lycopersicon</taxon>
    </lineage>
</organism>
<evidence type="ECO:0008006" key="4">
    <source>
        <dbReference type="Google" id="ProtNLM"/>
    </source>
</evidence>
<accession>A0A3Q7ETW5</accession>
<feature type="compositionally biased region" description="Basic residues" evidence="1">
    <location>
        <begin position="149"/>
        <end position="159"/>
    </location>
</feature>
<feature type="region of interest" description="Disordered" evidence="1">
    <location>
        <begin position="144"/>
        <end position="169"/>
    </location>
</feature>
<keyword evidence="3" id="KW-1185">Reference proteome</keyword>
<evidence type="ECO:0000256" key="1">
    <source>
        <dbReference type="SAM" id="MobiDB-lite"/>
    </source>
</evidence>
<dbReference type="STRING" id="4081.A0A3Q7ETW5"/>
<proteinExistence type="predicted"/>
<name>A0A3Q7ETW5_SOLLC</name>
<protein>
    <recommendedName>
        <fullName evidence="4">Reverse transcriptase Ty1/copia-type domain-containing protein</fullName>
    </recommendedName>
</protein>
<sequence>MAVQLPGIEVAQSRSGIVISQGKYALDILEETGMMRCKPIDTLMDPNVKLLSGQGEPLSNPESPYKGLLFEEQGHEHIIGYADADWAGSPSDRRSTSEYCVLVGDTDCRAFSSSTLVDHEQNLTYPFYAFEKARRGRGRGEFCSGRGHGYGRGRGRNGGHRQSNEQSNTKNGIQCHHYLRYGHIKANCWYKDQKINFSTTENEEENYLFMACIDTITKQVMYGKKVRITMTPKKLFPLDVSNMECFALTASAKDESKLWHLRFMQQPSKVHFGAAKRVLRYVAGTMDYGIWYSQVSNFRLCGFTDSDYAGSLDDRRSISAHIFTLGSGVINWSSKKQATTTLSTPEAEYIAATSAACQAIWLRRMLAELQHKQESTTEIYCDDKASISMTKNPNFHSRTKHIDVRFHFIRDLVAKEEIVVEALQHS</sequence>
<evidence type="ECO:0000313" key="2">
    <source>
        <dbReference type="EnsemblPlants" id="Solyc01g011233.1.1"/>
    </source>
</evidence>
<dbReference type="EnsemblPlants" id="Solyc01g011233.1.1">
    <property type="protein sequence ID" value="Solyc01g011233.1.1"/>
    <property type="gene ID" value="Solyc01g011233.1"/>
</dbReference>
<dbReference type="CDD" id="cd09272">
    <property type="entry name" value="RNase_HI_RT_Ty1"/>
    <property type="match status" value="1"/>
</dbReference>
<reference evidence="2" key="1">
    <citation type="journal article" date="2012" name="Nature">
        <title>The tomato genome sequence provides insights into fleshy fruit evolution.</title>
        <authorList>
            <consortium name="Tomato Genome Consortium"/>
        </authorList>
    </citation>
    <scope>NUCLEOTIDE SEQUENCE [LARGE SCALE GENOMIC DNA]</scope>
    <source>
        <strain evidence="2">cv. Heinz 1706</strain>
    </source>
</reference>
<dbReference type="InParanoid" id="A0A3Q7ETW5"/>
<dbReference type="Gramene" id="Solyc01g011233.1.1">
    <property type="protein sequence ID" value="Solyc01g011233.1.1"/>
    <property type="gene ID" value="Solyc01g011233.1"/>
</dbReference>
<evidence type="ECO:0000313" key="3">
    <source>
        <dbReference type="Proteomes" id="UP000004994"/>
    </source>
</evidence>
<dbReference type="PANTHER" id="PTHR11439:SF502">
    <property type="entry name" value="SECRETED RXLR EFFECTOR PROTEIN 161-LIKE"/>
    <property type="match status" value="1"/>
</dbReference>
<reference evidence="2" key="2">
    <citation type="submission" date="2019-01" db="UniProtKB">
        <authorList>
            <consortium name="EnsemblPlants"/>
        </authorList>
    </citation>
    <scope>IDENTIFICATION</scope>
    <source>
        <strain evidence="2">cv. Heinz 1706</strain>
    </source>
</reference>